<organism evidence="1 2">
    <name type="scientific">Nocardia cyriacigeorgica</name>
    <dbReference type="NCBI Taxonomy" id="135487"/>
    <lineage>
        <taxon>Bacteria</taxon>
        <taxon>Bacillati</taxon>
        <taxon>Actinomycetota</taxon>
        <taxon>Actinomycetes</taxon>
        <taxon>Mycobacteriales</taxon>
        <taxon>Nocardiaceae</taxon>
        <taxon>Nocardia</taxon>
    </lineage>
</organism>
<dbReference type="SUPFAM" id="SSF82607">
    <property type="entry name" value="YbaB-like"/>
    <property type="match status" value="1"/>
</dbReference>
<dbReference type="InterPro" id="IPR004401">
    <property type="entry name" value="YbaB/EbfC"/>
</dbReference>
<dbReference type="RefSeq" id="WP_165448843.1">
    <property type="nucleotide sequence ID" value="NZ_LR215973.1"/>
</dbReference>
<dbReference type="Pfam" id="PF02575">
    <property type="entry name" value="YbaB_DNA_bd"/>
    <property type="match status" value="1"/>
</dbReference>
<accession>A0A4U8W6F6</accession>
<dbReference type="Gene3D" id="3.30.1310.10">
    <property type="entry name" value="Nucleoid-associated protein YbaB-like domain"/>
    <property type="match status" value="1"/>
</dbReference>
<reference evidence="1 2" key="1">
    <citation type="submission" date="2019-02" db="EMBL/GenBank/DDBJ databases">
        <authorList>
            <consortium name="Pathogen Informatics"/>
        </authorList>
    </citation>
    <scope>NUCLEOTIDE SEQUENCE [LARGE SCALE GENOMIC DNA]</scope>
    <source>
        <strain evidence="1 2">3012STDY6756504</strain>
    </source>
</reference>
<proteinExistence type="predicted"/>
<keyword evidence="1" id="KW-0238">DNA-binding</keyword>
<dbReference type="EMBL" id="LR215973">
    <property type="protein sequence ID" value="VFA97767.1"/>
    <property type="molecule type" value="Genomic_DNA"/>
</dbReference>
<protein>
    <submittedName>
        <fullName evidence="1">DNA-binding protein, YbaB/EbfC family</fullName>
    </submittedName>
</protein>
<dbReference type="Proteomes" id="UP000290439">
    <property type="component" value="Chromosome"/>
</dbReference>
<evidence type="ECO:0000313" key="1">
    <source>
        <dbReference type="EMBL" id="VFA97767.1"/>
    </source>
</evidence>
<dbReference type="AlphaFoldDB" id="A0A4U8W6F6"/>
<gene>
    <name evidence="1" type="ORF">NCTC10797_01531</name>
</gene>
<sequence length="125" mass="13211">MSDELDEQRACVPEAFAELARARCESRSADGLVRITVDGRGALTDVHLDPAALKVGAEQLGRVLTEVGRQAARRAAELTREIAAPLLAPGETMPDLPELVPGAPSLIELFDAGSPDHTGDAQTRT</sequence>
<dbReference type="InterPro" id="IPR036894">
    <property type="entry name" value="YbaB-like_sf"/>
</dbReference>
<dbReference type="GO" id="GO:0003677">
    <property type="term" value="F:DNA binding"/>
    <property type="evidence" value="ECO:0007669"/>
    <property type="project" value="UniProtKB-KW"/>
</dbReference>
<name>A0A4U8W6F6_9NOCA</name>
<evidence type="ECO:0000313" key="2">
    <source>
        <dbReference type="Proteomes" id="UP000290439"/>
    </source>
</evidence>